<reference evidence="17" key="1">
    <citation type="submission" date="2022-10" db="EMBL/GenBank/DDBJ databases">
        <title>Genome assembly of Pristionchus species.</title>
        <authorList>
            <person name="Yoshida K."/>
            <person name="Sommer R.J."/>
        </authorList>
    </citation>
    <scope>NUCLEOTIDE SEQUENCE [LARGE SCALE GENOMIC DNA]</scope>
    <source>
        <strain evidence="17">RS5460</strain>
    </source>
</reference>
<dbReference type="SMART" id="SM00326">
    <property type="entry name" value="SH3"/>
    <property type="match status" value="1"/>
</dbReference>
<accession>A0AAN4YY14</accession>
<comment type="caution">
    <text evidence="16">The sequence shown here is derived from an EMBL/GenBank/DDBJ whole genome shotgun (WGS) entry which is preliminary data.</text>
</comment>
<keyword evidence="4 10" id="KW-0728">SH3 domain</keyword>
<dbReference type="CDD" id="cd11911">
    <property type="entry name" value="SH3_CIP4-like"/>
    <property type="match status" value="1"/>
</dbReference>
<keyword evidence="7" id="KW-0254">Endocytosis</keyword>
<evidence type="ECO:0000256" key="1">
    <source>
        <dbReference type="ARBA" id="ARBA00004236"/>
    </source>
</evidence>
<dbReference type="InterPro" id="IPR036028">
    <property type="entry name" value="SH3-like_dom_sf"/>
</dbReference>
<dbReference type="GO" id="GO:0006897">
    <property type="term" value="P:endocytosis"/>
    <property type="evidence" value="ECO:0007669"/>
    <property type="project" value="UniProtKB-KW"/>
</dbReference>
<dbReference type="PANTHER" id="PTHR15735:SF12">
    <property type="entry name" value="CDC42-INTERACTING PROTEIN 4, ISOFORM B"/>
    <property type="match status" value="1"/>
</dbReference>
<dbReference type="Pfam" id="PF25610">
    <property type="entry name" value="HR1_TOCA"/>
    <property type="match status" value="1"/>
</dbReference>
<dbReference type="AlphaFoldDB" id="A0AAN4YY14"/>
<feature type="domain" description="F-BAR" evidence="14">
    <location>
        <begin position="31"/>
        <end position="295"/>
    </location>
</feature>
<dbReference type="InterPro" id="IPR031160">
    <property type="entry name" value="F_BAR_dom"/>
</dbReference>
<evidence type="ECO:0000256" key="10">
    <source>
        <dbReference type="PROSITE-ProRule" id="PRU00192"/>
    </source>
</evidence>
<dbReference type="PROSITE" id="PS50002">
    <property type="entry name" value="SH3"/>
    <property type="match status" value="1"/>
</dbReference>
<feature type="region of interest" description="Disordered" evidence="12">
    <location>
        <begin position="332"/>
        <end position="378"/>
    </location>
</feature>
<dbReference type="CDD" id="cd11619">
    <property type="entry name" value="HR1_CIP4-like"/>
    <property type="match status" value="1"/>
</dbReference>
<feature type="region of interest" description="Disordered" evidence="12">
    <location>
        <begin position="456"/>
        <end position="543"/>
    </location>
</feature>
<evidence type="ECO:0000256" key="8">
    <source>
        <dbReference type="ARBA" id="ARBA00023054"/>
    </source>
</evidence>
<keyword evidence="8 11" id="KW-0175">Coiled coil</keyword>
<comment type="similarity">
    <text evidence="3">Belongs to the FNBP1 family.</text>
</comment>
<name>A0AAN4YY14_9BILA</name>
<dbReference type="InterPro" id="IPR001060">
    <property type="entry name" value="FCH_dom"/>
</dbReference>
<evidence type="ECO:0000256" key="9">
    <source>
        <dbReference type="ARBA" id="ARBA00023136"/>
    </source>
</evidence>
<dbReference type="EMBL" id="BTRK01000001">
    <property type="protein sequence ID" value="GMR29909.1"/>
    <property type="molecule type" value="Genomic_DNA"/>
</dbReference>
<dbReference type="SMART" id="SM00055">
    <property type="entry name" value="FCH"/>
    <property type="match status" value="1"/>
</dbReference>
<dbReference type="PROSITE" id="PS51860">
    <property type="entry name" value="REM_1"/>
    <property type="match status" value="1"/>
</dbReference>
<dbReference type="Pfam" id="PF00018">
    <property type="entry name" value="SH3_1"/>
    <property type="match status" value="1"/>
</dbReference>
<evidence type="ECO:0000259" key="14">
    <source>
        <dbReference type="PROSITE" id="PS51741"/>
    </source>
</evidence>
<keyword evidence="5" id="KW-1003">Cell membrane</keyword>
<feature type="compositionally biased region" description="Polar residues" evidence="12">
    <location>
        <begin position="368"/>
        <end position="378"/>
    </location>
</feature>
<keyword evidence="17" id="KW-1185">Reference proteome</keyword>
<keyword evidence="6" id="KW-0963">Cytoplasm</keyword>
<evidence type="ECO:0000259" key="13">
    <source>
        <dbReference type="PROSITE" id="PS50002"/>
    </source>
</evidence>
<dbReference type="Gene3D" id="6.10.140.470">
    <property type="match status" value="1"/>
</dbReference>
<evidence type="ECO:0000313" key="16">
    <source>
        <dbReference type="EMBL" id="GMR29909.1"/>
    </source>
</evidence>
<evidence type="ECO:0000256" key="5">
    <source>
        <dbReference type="ARBA" id="ARBA00022475"/>
    </source>
</evidence>
<dbReference type="PANTHER" id="PTHR15735">
    <property type="entry name" value="FCH AND DOUBLE SH3 DOMAINS PROTEIN"/>
    <property type="match status" value="1"/>
</dbReference>
<dbReference type="Pfam" id="PF00611">
    <property type="entry name" value="FCH"/>
    <property type="match status" value="1"/>
</dbReference>
<protein>
    <recommendedName>
        <fullName evidence="18">Toca-1</fullName>
    </recommendedName>
</protein>
<evidence type="ECO:0000256" key="4">
    <source>
        <dbReference type="ARBA" id="ARBA00022443"/>
    </source>
</evidence>
<dbReference type="PROSITE" id="PS51741">
    <property type="entry name" value="F_BAR"/>
    <property type="match status" value="1"/>
</dbReference>
<feature type="compositionally biased region" description="Polar residues" evidence="12">
    <location>
        <begin position="504"/>
        <end position="518"/>
    </location>
</feature>
<evidence type="ECO:0000256" key="2">
    <source>
        <dbReference type="ARBA" id="ARBA00004496"/>
    </source>
</evidence>
<sequence>MVLSYEARGAALRASVMDLIQVTSGRMSEWDETTRVYAALWRDQTEVVASHTCKGIEFLEKVGAVCKERAAIEEEYASKLRSLVKKNFGKKKEDDGGFTYVNAFNAILREMDSVAGQHEVLAERVKKEILPFIASKSAAHRTSRKQGLNDLNVINANLQSAREHMSKQQKAYGKAFKEAEASYLKYNKAEKNMDISRLDLERAKNNASLRSDQSEEAKQGYAHALTAANQAQQTHYGTALPSILDRLRAIDDERIRDTKAALEMAINAEKEVSVIINRCHDDMKRALEVIDPPRDTSALVEQFRPEDVLCGGGDSVDGNGATLKRGILGGGGNTAKKEGKGVSRKQSMHSKIFGGGSSASVEVKKNPDGTSDYSSLPPQQRVRRLQAKLAEMEKEREKKIQSKEGVVKMQLVYRDNPKLGNPADCEQQIQTFGKEIDTLTSLMKKLRVQLDDAIAHTAPPIGGNETPPSSRSESGASSQYSSASAAASSGGATTPAPPRPLPPSNNGTINGVGTPSNASHRTSYSEESVSSEGSRMTNNNGRDEVYDEMTMPALGTCTALFDFEGGTTEGTVIMKEGQEFVLVERDEGDGWTRVRSVDGRNEGFVPSSYLRCKWYPSD</sequence>
<feature type="compositionally biased region" description="Low complexity" evidence="12">
    <location>
        <begin position="519"/>
        <end position="534"/>
    </location>
</feature>
<comment type="subcellular location">
    <subcellularLocation>
        <location evidence="1">Cell membrane</location>
    </subcellularLocation>
    <subcellularLocation>
        <location evidence="2">Cytoplasm</location>
    </subcellularLocation>
</comment>
<dbReference type="SUPFAM" id="SSF50044">
    <property type="entry name" value="SH3-domain"/>
    <property type="match status" value="1"/>
</dbReference>
<proteinExistence type="inferred from homology"/>
<dbReference type="Gene3D" id="1.20.1270.60">
    <property type="entry name" value="Arfaptin homology (AH) domain/BAR domain"/>
    <property type="match status" value="1"/>
</dbReference>
<dbReference type="SUPFAM" id="SSF103657">
    <property type="entry name" value="BAR/IMD domain-like"/>
    <property type="match status" value="1"/>
</dbReference>
<evidence type="ECO:0000256" key="11">
    <source>
        <dbReference type="PROSITE-ProRule" id="PRU01077"/>
    </source>
</evidence>
<dbReference type="InterPro" id="IPR011072">
    <property type="entry name" value="HR1_rho-bd"/>
</dbReference>
<dbReference type="Proteomes" id="UP001328107">
    <property type="component" value="Unassembled WGS sequence"/>
</dbReference>
<organism evidence="16 17">
    <name type="scientific">Pristionchus mayeri</name>
    <dbReference type="NCBI Taxonomy" id="1317129"/>
    <lineage>
        <taxon>Eukaryota</taxon>
        <taxon>Metazoa</taxon>
        <taxon>Ecdysozoa</taxon>
        <taxon>Nematoda</taxon>
        <taxon>Chromadorea</taxon>
        <taxon>Rhabditida</taxon>
        <taxon>Rhabditina</taxon>
        <taxon>Diplogasteromorpha</taxon>
        <taxon>Diplogasteroidea</taxon>
        <taxon>Neodiplogasteridae</taxon>
        <taxon>Pristionchus</taxon>
    </lineage>
</organism>
<dbReference type="InterPro" id="IPR001452">
    <property type="entry name" value="SH3_domain"/>
</dbReference>
<gene>
    <name evidence="16" type="ORF">PMAYCL1PPCAC_00104</name>
</gene>
<dbReference type="GO" id="GO:0007165">
    <property type="term" value="P:signal transduction"/>
    <property type="evidence" value="ECO:0007669"/>
    <property type="project" value="InterPro"/>
</dbReference>
<dbReference type="Gene3D" id="2.30.30.40">
    <property type="entry name" value="SH3 Domains"/>
    <property type="match status" value="1"/>
</dbReference>
<feature type="compositionally biased region" description="Low complexity" evidence="12">
    <location>
        <begin position="466"/>
        <end position="494"/>
    </location>
</feature>
<dbReference type="InterPro" id="IPR057870">
    <property type="entry name" value="HR1_TOCA"/>
</dbReference>
<evidence type="ECO:0000256" key="3">
    <source>
        <dbReference type="ARBA" id="ARBA00009426"/>
    </source>
</evidence>
<keyword evidence="9" id="KW-0472">Membrane</keyword>
<feature type="domain" description="SH3" evidence="13">
    <location>
        <begin position="552"/>
        <end position="615"/>
    </location>
</feature>
<evidence type="ECO:0000259" key="15">
    <source>
        <dbReference type="PROSITE" id="PS51860"/>
    </source>
</evidence>
<dbReference type="GO" id="GO:0005886">
    <property type="term" value="C:plasma membrane"/>
    <property type="evidence" value="ECO:0007669"/>
    <property type="project" value="UniProtKB-SubCell"/>
</dbReference>
<evidence type="ECO:0000256" key="6">
    <source>
        <dbReference type="ARBA" id="ARBA00022490"/>
    </source>
</evidence>
<evidence type="ECO:0000256" key="7">
    <source>
        <dbReference type="ARBA" id="ARBA00022583"/>
    </source>
</evidence>
<dbReference type="InterPro" id="IPR027267">
    <property type="entry name" value="AH/BAR_dom_sf"/>
</dbReference>
<evidence type="ECO:0008006" key="18">
    <source>
        <dbReference type="Google" id="ProtNLM"/>
    </source>
</evidence>
<feature type="domain" description="REM-1" evidence="15">
    <location>
        <begin position="375"/>
        <end position="452"/>
    </location>
</feature>
<evidence type="ECO:0000256" key="12">
    <source>
        <dbReference type="SAM" id="MobiDB-lite"/>
    </source>
</evidence>
<dbReference type="GO" id="GO:0005737">
    <property type="term" value="C:cytoplasm"/>
    <property type="evidence" value="ECO:0007669"/>
    <property type="project" value="UniProtKB-SubCell"/>
</dbReference>
<evidence type="ECO:0000313" key="17">
    <source>
        <dbReference type="Proteomes" id="UP001328107"/>
    </source>
</evidence>